<gene>
    <name evidence="5" type="ORF">QJ043_06825</name>
</gene>
<dbReference type="PANTHER" id="PTHR44846:SF1">
    <property type="entry name" value="MANNOSYL-D-GLYCERATE TRANSPORT_METABOLISM SYSTEM REPRESSOR MNGR-RELATED"/>
    <property type="match status" value="1"/>
</dbReference>
<evidence type="ECO:0000313" key="5">
    <source>
        <dbReference type="EMBL" id="MDJ1129787.1"/>
    </source>
</evidence>
<reference evidence="5" key="1">
    <citation type="submission" date="2023-05" db="EMBL/GenBank/DDBJ databases">
        <title>[olsenella] sp. nov., isolated from a pig farm feces dump.</title>
        <authorList>
            <person name="Chang Y.-H."/>
        </authorList>
    </citation>
    <scope>NUCLEOTIDE SEQUENCE</scope>
    <source>
        <strain evidence="5">YH-ols2217</strain>
    </source>
</reference>
<dbReference type="InterPro" id="IPR028978">
    <property type="entry name" value="Chorismate_lyase_/UTRA_dom_sf"/>
</dbReference>
<comment type="caution">
    <text evidence="5">The sequence shown here is derived from an EMBL/GenBank/DDBJ whole genome shotgun (WGS) entry which is preliminary data.</text>
</comment>
<name>A0ABT6ZL66_9ACTN</name>
<dbReference type="Gene3D" id="1.10.10.10">
    <property type="entry name" value="Winged helix-like DNA-binding domain superfamily/Winged helix DNA-binding domain"/>
    <property type="match status" value="1"/>
</dbReference>
<proteinExistence type="predicted"/>
<sequence length="268" mass="28978">MDAPGILSSFSVSRASTTPLYQQLYEFLSLQVRLGALQPGDRMPTEEEMCDALGVSRSTARQALALLVDKGVVERFRGKGTFVAQPASYHRSMSHLYNFSADMEEAGRVPSSRTVVQEVVTADAGERSTLELVAPQAQVFRLCRVRQADGAPVLYEDTRLPLALCPGIQDLSFDDASLYAALRDDYGLEPASAVETMRGVLLPDDVCGLLGCPSGTVGYRIERVARLSSNVVYEHTQSYARADLVAYRFELGNLGAGANGARMTLAGT</sequence>
<dbReference type="InterPro" id="IPR050679">
    <property type="entry name" value="Bact_HTH_transcr_reg"/>
</dbReference>
<keyword evidence="1" id="KW-0805">Transcription regulation</keyword>
<protein>
    <submittedName>
        <fullName evidence="5">GntR family transcriptional regulator</fullName>
    </submittedName>
</protein>
<evidence type="ECO:0000259" key="4">
    <source>
        <dbReference type="PROSITE" id="PS50949"/>
    </source>
</evidence>
<dbReference type="InterPro" id="IPR036388">
    <property type="entry name" value="WH-like_DNA-bd_sf"/>
</dbReference>
<dbReference type="SUPFAM" id="SSF46785">
    <property type="entry name" value="Winged helix' DNA-binding domain"/>
    <property type="match status" value="1"/>
</dbReference>
<keyword evidence="6" id="KW-1185">Reference proteome</keyword>
<dbReference type="SMART" id="SM00866">
    <property type="entry name" value="UTRA"/>
    <property type="match status" value="1"/>
</dbReference>
<feature type="domain" description="HTH gntR-type" evidence="4">
    <location>
        <begin position="18"/>
        <end position="86"/>
    </location>
</feature>
<keyword evidence="2" id="KW-0238">DNA-binding</keyword>
<dbReference type="Gene3D" id="3.40.1410.10">
    <property type="entry name" value="Chorismate lyase-like"/>
    <property type="match status" value="1"/>
</dbReference>
<dbReference type="PRINTS" id="PR00035">
    <property type="entry name" value="HTHGNTR"/>
</dbReference>
<dbReference type="PANTHER" id="PTHR44846">
    <property type="entry name" value="MANNOSYL-D-GLYCERATE TRANSPORT/METABOLISM SYSTEM REPRESSOR MNGR-RELATED"/>
    <property type="match status" value="1"/>
</dbReference>
<dbReference type="Pfam" id="PF00392">
    <property type="entry name" value="GntR"/>
    <property type="match status" value="1"/>
</dbReference>
<evidence type="ECO:0000256" key="2">
    <source>
        <dbReference type="ARBA" id="ARBA00023125"/>
    </source>
</evidence>
<evidence type="ECO:0000256" key="3">
    <source>
        <dbReference type="ARBA" id="ARBA00023163"/>
    </source>
</evidence>
<organism evidence="5 6">
    <name type="scientific">Kribbibacterium absianum</name>
    <dbReference type="NCBI Taxonomy" id="3044210"/>
    <lineage>
        <taxon>Bacteria</taxon>
        <taxon>Bacillati</taxon>
        <taxon>Actinomycetota</taxon>
        <taxon>Coriobacteriia</taxon>
        <taxon>Coriobacteriales</taxon>
        <taxon>Kribbibacteriaceae</taxon>
        <taxon>Kribbibacterium</taxon>
    </lineage>
</organism>
<evidence type="ECO:0000256" key="1">
    <source>
        <dbReference type="ARBA" id="ARBA00023015"/>
    </source>
</evidence>
<dbReference type="InterPro" id="IPR011663">
    <property type="entry name" value="UTRA"/>
</dbReference>
<dbReference type="PROSITE" id="PS50949">
    <property type="entry name" value="HTH_GNTR"/>
    <property type="match status" value="1"/>
</dbReference>
<dbReference type="EMBL" id="JASJEX010000003">
    <property type="protein sequence ID" value="MDJ1129787.1"/>
    <property type="molecule type" value="Genomic_DNA"/>
</dbReference>
<dbReference type="Proteomes" id="UP001431693">
    <property type="component" value="Unassembled WGS sequence"/>
</dbReference>
<dbReference type="InterPro" id="IPR000524">
    <property type="entry name" value="Tscrpt_reg_HTH_GntR"/>
</dbReference>
<dbReference type="Pfam" id="PF07702">
    <property type="entry name" value="UTRA"/>
    <property type="match status" value="1"/>
</dbReference>
<evidence type="ECO:0000313" key="6">
    <source>
        <dbReference type="Proteomes" id="UP001431693"/>
    </source>
</evidence>
<dbReference type="SUPFAM" id="SSF64288">
    <property type="entry name" value="Chorismate lyase-like"/>
    <property type="match status" value="1"/>
</dbReference>
<dbReference type="CDD" id="cd07377">
    <property type="entry name" value="WHTH_GntR"/>
    <property type="match status" value="1"/>
</dbReference>
<dbReference type="InterPro" id="IPR036390">
    <property type="entry name" value="WH_DNA-bd_sf"/>
</dbReference>
<accession>A0ABT6ZL66</accession>
<dbReference type="SMART" id="SM00345">
    <property type="entry name" value="HTH_GNTR"/>
    <property type="match status" value="1"/>
</dbReference>
<dbReference type="RefSeq" id="WP_283712907.1">
    <property type="nucleotide sequence ID" value="NZ_JASJEW010000002.1"/>
</dbReference>
<keyword evidence="3" id="KW-0804">Transcription</keyword>